<feature type="chain" id="PRO_5017029539" evidence="1">
    <location>
        <begin position="20"/>
        <end position="439"/>
    </location>
</feature>
<protein>
    <submittedName>
        <fullName evidence="3">Uncharacterized protein conserved in bacteria</fullName>
    </submittedName>
</protein>
<evidence type="ECO:0000256" key="1">
    <source>
        <dbReference type="SAM" id="SignalP"/>
    </source>
</evidence>
<dbReference type="EMBL" id="UHIC01000001">
    <property type="protein sequence ID" value="SUO95491.1"/>
    <property type="molecule type" value="Genomic_DNA"/>
</dbReference>
<name>A0A380MUV8_9GAMM</name>
<reference evidence="3 4" key="1">
    <citation type="submission" date="2018-06" db="EMBL/GenBank/DDBJ databases">
        <authorList>
            <consortium name="Pathogen Informatics"/>
            <person name="Doyle S."/>
        </authorList>
    </citation>
    <scope>NUCLEOTIDE SEQUENCE [LARGE SCALE GENOMIC DNA]</scope>
    <source>
        <strain evidence="3 4">NCTC13337</strain>
    </source>
</reference>
<organism evidence="3 4">
    <name type="scientific">Suttonella ornithocola</name>
    <dbReference type="NCBI Taxonomy" id="279832"/>
    <lineage>
        <taxon>Bacteria</taxon>
        <taxon>Pseudomonadati</taxon>
        <taxon>Pseudomonadota</taxon>
        <taxon>Gammaproteobacteria</taxon>
        <taxon>Cardiobacteriales</taxon>
        <taxon>Cardiobacteriaceae</taxon>
        <taxon>Suttonella</taxon>
    </lineage>
</organism>
<dbReference type="Pfam" id="PF13449">
    <property type="entry name" value="Phytase-like"/>
    <property type="match status" value="1"/>
</dbReference>
<sequence>MKPILLSSLLALVLHQAYAQTEVTATLAGHAILPAKTFLKMPEDAPEDLQVSGKFTTGERVEKIGSVEGKSDGRPTGLALPFEGQSVQGHSGIVVNKDGTVWLLTDNGFGSKANSSDAALFLRRYKIDWEKGILEPLETVFLRDPNKVVPYRIVHEDTKSRYLTGADFDLESVQWIDGKLWLGDEFGPYLIKANKNGVVEGVYPTIVEGNIIQSPDNPALKLPSKPDEKMPAFQAKRSKGFEGMAAAPNGGLLYPLLEGPLFVNGEYESVDGKVVLRILAFDTKKEKYTDKYWFYPLEVSEHAIGDFNMIDDEYGLIIERDNLEGASDRACSEVAVDTKNCFAKPAKFKRVYKVRLPKDRRVVEKIAYIDLMNIKDPNNKARKDLNDGVFTFPFFTIEDVGVVDGSHIIVGNDIVKSLIIQSIQSRYKEQLVVELSKIN</sequence>
<dbReference type="AlphaFoldDB" id="A0A380MUV8"/>
<dbReference type="PANTHER" id="PTHR37957:SF1">
    <property type="entry name" value="PHYTASE-LIKE DOMAIN-CONTAINING PROTEIN"/>
    <property type="match status" value="1"/>
</dbReference>
<feature type="signal peptide" evidence="1">
    <location>
        <begin position="1"/>
        <end position="19"/>
    </location>
</feature>
<dbReference type="Proteomes" id="UP000254601">
    <property type="component" value="Unassembled WGS sequence"/>
</dbReference>
<feature type="domain" description="Phytase-like" evidence="2">
    <location>
        <begin position="86"/>
        <end position="413"/>
    </location>
</feature>
<proteinExistence type="predicted"/>
<evidence type="ECO:0000313" key="3">
    <source>
        <dbReference type="EMBL" id="SUO95491.1"/>
    </source>
</evidence>
<keyword evidence="1" id="KW-0732">Signal</keyword>
<accession>A0A380MUV8</accession>
<dbReference type="OrthoDB" id="384721at2"/>
<gene>
    <name evidence="3" type="ORF">NCTC13337_01390</name>
</gene>
<dbReference type="PANTHER" id="PTHR37957">
    <property type="entry name" value="BLR7070 PROTEIN"/>
    <property type="match status" value="1"/>
</dbReference>
<evidence type="ECO:0000259" key="2">
    <source>
        <dbReference type="Pfam" id="PF13449"/>
    </source>
</evidence>
<dbReference type="InterPro" id="IPR027372">
    <property type="entry name" value="Phytase-like_dom"/>
</dbReference>
<evidence type="ECO:0000313" key="4">
    <source>
        <dbReference type="Proteomes" id="UP000254601"/>
    </source>
</evidence>
<dbReference type="RefSeq" id="WP_072577392.1">
    <property type="nucleotide sequence ID" value="NZ_LWHB01000168.1"/>
</dbReference>
<keyword evidence="4" id="KW-1185">Reference proteome</keyword>